<dbReference type="SUPFAM" id="SSF53474">
    <property type="entry name" value="alpha/beta-Hydrolases"/>
    <property type="match status" value="1"/>
</dbReference>
<dbReference type="STRING" id="1909395.BKM31_22085"/>
<evidence type="ECO:0000313" key="2">
    <source>
        <dbReference type="EMBL" id="AQZ63792.1"/>
    </source>
</evidence>
<dbReference type="GO" id="GO:0003824">
    <property type="term" value="F:catalytic activity"/>
    <property type="evidence" value="ECO:0007669"/>
    <property type="project" value="UniProtKB-ARBA"/>
</dbReference>
<reference evidence="3" key="1">
    <citation type="journal article" date="2017" name="Med. Chem. Commun.">
        <title>Nonomuraea sp. ATCC 55076 harbours the largest actinomycete chromosome to date and the kistamicin biosynthetic gene cluster.</title>
        <authorList>
            <person name="Nazari B."/>
            <person name="Forneris C.C."/>
            <person name="Gibson M.I."/>
            <person name="Moon K."/>
            <person name="Schramma K.R."/>
            <person name="Seyedsayamdost M.R."/>
        </authorList>
    </citation>
    <scope>NUCLEOTIDE SEQUENCE [LARGE SCALE GENOMIC DNA]</scope>
    <source>
        <strain evidence="3">ATCC 55076</strain>
    </source>
</reference>
<dbReference type="InterPro" id="IPR050471">
    <property type="entry name" value="AB_hydrolase"/>
</dbReference>
<dbReference type="Pfam" id="PF00561">
    <property type="entry name" value="Abhydrolase_1"/>
    <property type="match status" value="1"/>
</dbReference>
<accession>A0A1V0A0U9</accession>
<dbReference type="PANTHER" id="PTHR43433:SF5">
    <property type="entry name" value="AB HYDROLASE-1 DOMAIN-CONTAINING PROTEIN"/>
    <property type="match status" value="1"/>
</dbReference>
<dbReference type="KEGG" id="noa:BKM31_22085"/>
<sequence>MYFARSAGHRIAYQVAGNGGPPVVLHPGMFEDGGHWAHLGYTKVLAATHTVIAIDPLGLGAGDAPRDPAAYAAERRAASVTAVLDDLGLDRAAFWGYSLGAMTGYAVAAHAPERLTRLVAGGFDPDGFRSRVPAVLAALGLPGDHDVYAIVKEGALADPYQVAVIEAGDAAAYRANYDAFSREPALGERLAASGVPVLMYAGGLDPWHDPMRDFALAHGAPFFTVPGADHGEALRRRDDVLPEVLPFLA</sequence>
<feature type="domain" description="AB hydrolase-1" evidence="1">
    <location>
        <begin position="21"/>
        <end position="120"/>
    </location>
</feature>
<dbReference type="AlphaFoldDB" id="A0A1V0A0U9"/>
<dbReference type="Gene3D" id="3.40.50.1820">
    <property type="entry name" value="alpha/beta hydrolase"/>
    <property type="match status" value="1"/>
</dbReference>
<proteinExistence type="predicted"/>
<evidence type="ECO:0000313" key="3">
    <source>
        <dbReference type="Proteomes" id="UP000190797"/>
    </source>
</evidence>
<dbReference type="OrthoDB" id="9804723at2"/>
<dbReference type="Proteomes" id="UP000190797">
    <property type="component" value="Chromosome"/>
</dbReference>
<evidence type="ECO:0000259" key="1">
    <source>
        <dbReference type="Pfam" id="PF00561"/>
    </source>
</evidence>
<protein>
    <recommendedName>
        <fullName evidence="1">AB hydrolase-1 domain-containing protein</fullName>
    </recommendedName>
</protein>
<keyword evidence="3" id="KW-1185">Reference proteome</keyword>
<dbReference type="InterPro" id="IPR029058">
    <property type="entry name" value="AB_hydrolase_fold"/>
</dbReference>
<name>A0A1V0A0U9_9ACTN</name>
<organism evidence="2 3">
    <name type="scientific">[Actinomadura] parvosata subsp. kistnae</name>
    <dbReference type="NCBI Taxonomy" id="1909395"/>
    <lineage>
        <taxon>Bacteria</taxon>
        <taxon>Bacillati</taxon>
        <taxon>Actinomycetota</taxon>
        <taxon>Actinomycetes</taxon>
        <taxon>Streptosporangiales</taxon>
        <taxon>Streptosporangiaceae</taxon>
        <taxon>Nonomuraea</taxon>
    </lineage>
</organism>
<gene>
    <name evidence="2" type="ORF">BKM31_22085</name>
</gene>
<dbReference type="EMBL" id="CP017717">
    <property type="protein sequence ID" value="AQZ63792.1"/>
    <property type="molecule type" value="Genomic_DNA"/>
</dbReference>
<dbReference type="InterPro" id="IPR000073">
    <property type="entry name" value="AB_hydrolase_1"/>
</dbReference>
<dbReference type="RefSeq" id="WP_080039981.1">
    <property type="nucleotide sequence ID" value="NZ_CP017717.1"/>
</dbReference>
<dbReference type="PANTHER" id="PTHR43433">
    <property type="entry name" value="HYDROLASE, ALPHA/BETA FOLD FAMILY PROTEIN"/>
    <property type="match status" value="1"/>
</dbReference>